<feature type="transmembrane region" description="Helical" evidence="1">
    <location>
        <begin position="162"/>
        <end position="181"/>
    </location>
</feature>
<keyword evidence="3" id="KW-0808">Transferase</keyword>
<dbReference type="EMBL" id="CP117811">
    <property type="protein sequence ID" value="WDE96669.1"/>
    <property type="molecule type" value="Genomic_DNA"/>
</dbReference>
<dbReference type="Proteomes" id="UP001214250">
    <property type="component" value="Chromosome 1"/>
</dbReference>
<proteinExistence type="predicted"/>
<keyword evidence="1" id="KW-0812">Transmembrane</keyword>
<keyword evidence="3" id="KW-0012">Acyltransferase</keyword>
<keyword evidence="1" id="KW-1133">Transmembrane helix</keyword>
<feature type="transmembrane region" description="Helical" evidence="1">
    <location>
        <begin position="245"/>
        <end position="268"/>
    </location>
</feature>
<name>A0ABY7VVA2_9BACT</name>
<feature type="transmembrane region" description="Helical" evidence="1">
    <location>
        <begin position="7"/>
        <end position="25"/>
    </location>
</feature>
<sequence length="590" mass="67395">MKFRKDINGLRAVAVLPVLFFHAEWDIFTGGFLGVDVFFVISGFLISSNILKDLDADVFSIPSFYNRRARRILPALLFTCLITMLLSLLFMLPYELKNYGQSLVASLLASNNFLLYLTSGYWSLATEFKPLYHTWSLGVEEQYYIIIPLLFTGLYRTTRNKLHAVTFTLLTILLISYYLSFHSQNIEFDFLMLSHRIWELLSGSLLAILLRVKTTQKNNILVLLGILLIFSSYSFPYMFSTNPAVYRLSPVLGTLLIISFSSDTLVMGRILSCKILFLIGSWSYSIYLLHMPILAFLRLSMEENPSAFIQIIFVLLAIPLASLSWSFIEKPFKDPTIISQKCFYSVHLILAISLLTFGLILHQSYGLQNYISKYSYGNNPQQYNDKPYHFKKDSFEQNKKKRLLIIGNSFARDFTNMIIENNIEVSHEIIYLPHLTKNLALSKNLISSTDITIVVSSSGMQQTEANPSKSQYLYDFLKKYSNGEFLLIGTKNFGRNNNFILRKSTDELIDYKVKISSTVLAANTIDKKIWGSHHIDLMAILSSDHIHVPIFTPEGKLISFDTEHLTQDGAIHLGQLLLKHSILKGLLPRS</sequence>
<feature type="transmembrane region" description="Helical" evidence="1">
    <location>
        <begin position="275"/>
        <end position="295"/>
    </location>
</feature>
<keyword evidence="4" id="KW-1185">Reference proteome</keyword>
<reference evidence="3 4" key="1">
    <citation type="submission" date="2023-02" db="EMBL/GenBank/DDBJ databases">
        <title>Genome sequence of Lentisphaera profundi SAORIC-696.</title>
        <authorList>
            <person name="Kim e."/>
            <person name="Cho J.-C."/>
            <person name="Choi A."/>
            <person name="Kang I."/>
        </authorList>
    </citation>
    <scope>NUCLEOTIDE SEQUENCE [LARGE SCALE GENOMIC DNA]</scope>
    <source>
        <strain evidence="3 4">SAORIC-696</strain>
    </source>
</reference>
<protein>
    <submittedName>
        <fullName evidence="3">Acyltransferase</fullName>
    </submittedName>
</protein>
<feature type="transmembrane region" description="Helical" evidence="1">
    <location>
        <begin position="307"/>
        <end position="328"/>
    </location>
</feature>
<keyword evidence="1" id="KW-0472">Membrane</keyword>
<accession>A0ABY7VVA2</accession>
<dbReference type="PANTHER" id="PTHR23028:SF53">
    <property type="entry name" value="ACYL_TRANSF_3 DOMAIN-CONTAINING PROTEIN"/>
    <property type="match status" value="1"/>
</dbReference>
<feature type="transmembrane region" description="Helical" evidence="1">
    <location>
        <begin position="31"/>
        <end position="51"/>
    </location>
</feature>
<evidence type="ECO:0000256" key="1">
    <source>
        <dbReference type="SAM" id="Phobius"/>
    </source>
</evidence>
<feature type="transmembrane region" description="Helical" evidence="1">
    <location>
        <begin position="193"/>
        <end position="212"/>
    </location>
</feature>
<gene>
    <name evidence="3" type="ORF">PQO03_01635</name>
</gene>
<dbReference type="GO" id="GO:0016746">
    <property type="term" value="F:acyltransferase activity"/>
    <property type="evidence" value="ECO:0007669"/>
    <property type="project" value="UniProtKB-KW"/>
</dbReference>
<feature type="transmembrane region" description="Helical" evidence="1">
    <location>
        <begin position="348"/>
        <end position="365"/>
    </location>
</feature>
<feature type="transmembrane region" description="Helical" evidence="1">
    <location>
        <begin position="104"/>
        <end position="124"/>
    </location>
</feature>
<dbReference type="PANTHER" id="PTHR23028">
    <property type="entry name" value="ACETYLTRANSFERASE"/>
    <property type="match status" value="1"/>
</dbReference>
<dbReference type="InterPro" id="IPR002656">
    <property type="entry name" value="Acyl_transf_3_dom"/>
</dbReference>
<evidence type="ECO:0000313" key="4">
    <source>
        <dbReference type="Proteomes" id="UP001214250"/>
    </source>
</evidence>
<evidence type="ECO:0000313" key="3">
    <source>
        <dbReference type="EMBL" id="WDE96669.1"/>
    </source>
</evidence>
<dbReference type="InterPro" id="IPR050879">
    <property type="entry name" value="Acyltransferase_3"/>
</dbReference>
<feature type="transmembrane region" description="Helical" evidence="1">
    <location>
        <begin position="219"/>
        <end position="239"/>
    </location>
</feature>
<feature type="domain" description="Acyltransferase 3" evidence="2">
    <location>
        <begin position="5"/>
        <end position="320"/>
    </location>
</feature>
<feature type="transmembrane region" description="Helical" evidence="1">
    <location>
        <begin position="72"/>
        <end position="92"/>
    </location>
</feature>
<evidence type="ECO:0000259" key="2">
    <source>
        <dbReference type="Pfam" id="PF01757"/>
    </source>
</evidence>
<dbReference type="Pfam" id="PF01757">
    <property type="entry name" value="Acyl_transf_3"/>
    <property type="match status" value="1"/>
</dbReference>
<dbReference type="RefSeq" id="WP_274150734.1">
    <property type="nucleotide sequence ID" value="NZ_CP117811.1"/>
</dbReference>
<organism evidence="3 4">
    <name type="scientific">Lentisphaera profundi</name>
    <dbReference type="NCBI Taxonomy" id="1658616"/>
    <lineage>
        <taxon>Bacteria</taxon>
        <taxon>Pseudomonadati</taxon>
        <taxon>Lentisphaerota</taxon>
        <taxon>Lentisphaeria</taxon>
        <taxon>Lentisphaerales</taxon>
        <taxon>Lentisphaeraceae</taxon>
        <taxon>Lentisphaera</taxon>
    </lineage>
</organism>